<dbReference type="CDD" id="cd10918">
    <property type="entry name" value="CE4_NodB_like_5s_6s"/>
    <property type="match status" value="1"/>
</dbReference>
<dbReference type="InterPro" id="IPR011330">
    <property type="entry name" value="Glyco_hydro/deAcase_b/a-brl"/>
</dbReference>
<dbReference type="Proteomes" id="UP000595847">
    <property type="component" value="Chromosome"/>
</dbReference>
<evidence type="ECO:0000256" key="2">
    <source>
        <dbReference type="ARBA" id="ARBA00022729"/>
    </source>
</evidence>
<evidence type="ECO:0000313" key="4">
    <source>
        <dbReference type="EMBL" id="QQE74124.1"/>
    </source>
</evidence>
<dbReference type="GO" id="GO:0005576">
    <property type="term" value="C:extracellular region"/>
    <property type="evidence" value="ECO:0007669"/>
    <property type="project" value="UniProtKB-SubCell"/>
</dbReference>
<dbReference type="KEGG" id="bcop:JD108_20170"/>
<dbReference type="GO" id="GO:0016810">
    <property type="term" value="F:hydrolase activity, acting on carbon-nitrogen (but not peptide) bonds"/>
    <property type="evidence" value="ECO:0007669"/>
    <property type="project" value="InterPro"/>
</dbReference>
<keyword evidence="2" id="KW-0732">Signal</keyword>
<dbReference type="AlphaFoldDB" id="A0A7T5EK66"/>
<gene>
    <name evidence="4" type="ORF">JD108_20170</name>
    <name evidence="5" type="ORF">KDJ56_20105</name>
</gene>
<evidence type="ECO:0000259" key="3">
    <source>
        <dbReference type="PROSITE" id="PS51677"/>
    </source>
</evidence>
<evidence type="ECO:0000313" key="5">
    <source>
        <dbReference type="EMBL" id="QUO41208.1"/>
    </source>
</evidence>
<dbReference type="Gene3D" id="3.20.20.370">
    <property type="entry name" value="Glycoside hydrolase/deacetylase"/>
    <property type="match status" value="1"/>
</dbReference>
<organism evidence="4 6">
    <name type="scientific">Brevibacillus composti</name>
    <dbReference type="NCBI Taxonomy" id="2796470"/>
    <lineage>
        <taxon>Bacteria</taxon>
        <taxon>Bacillati</taxon>
        <taxon>Bacillota</taxon>
        <taxon>Bacilli</taxon>
        <taxon>Bacillales</taxon>
        <taxon>Paenibacillaceae</taxon>
        <taxon>Brevibacillus</taxon>
    </lineage>
</organism>
<protein>
    <submittedName>
        <fullName evidence="4">Polysaccharide deacetylase family protein</fullName>
    </submittedName>
</protein>
<comment type="subcellular location">
    <subcellularLocation>
        <location evidence="1">Secreted</location>
    </subcellularLocation>
</comment>
<dbReference type="PANTHER" id="PTHR34216:SF3">
    <property type="entry name" value="POLY-BETA-1,6-N-ACETYL-D-GLUCOSAMINE N-DEACETYLASE"/>
    <property type="match status" value="1"/>
</dbReference>
<feature type="domain" description="NodB homology" evidence="3">
    <location>
        <begin position="133"/>
        <end position="337"/>
    </location>
</feature>
<evidence type="ECO:0000256" key="1">
    <source>
        <dbReference type="ARBA" id="ARBA00004613"/>
    </source>
</evidence>
<dbReference type="InterPro" id="IPR002509">
    <property type="entry name" value="NODB_dom"/>
</dbReference>
<dbReference type="EMBL" id="CP073708">
    <property type="protein sequence ID" value="QUO41208.1"/>
    <property type="molecule type" value="Genomic_DNA"/>
</dbReference>
<reference evidence="4 6" key="1">
    <citation type="submission" date="2020-12" db="EMBL/GenBank/DDBJ databases">
        <title>strain FJAT-54423T represents a novel species of the genus Brevibacillus.</title>
        <authorList>
            <person name="Tang R."/>
        </authorList>
    </citation>
    <scope>NUCLEOTIDE SEQUENCE [LARGE SCALE GENOMIC DNA]</scope>
    <source>
        <strain evidence="4 6">FJAT-54423</strain>
    </source>
</reference>
<dbReference type="PROSITE" id="PS51677">
    <property type="entry name" value="NODB"/>
    <property type="match status" value="1"/>
</dbReference>
<proteinExistence type="predicted"/>
<reference evidence="5" key="2">
    <citation type="submission" date="2021-04" db="EMBL/GenBank/DDBJ databases">
        <title>Brevibacillus composti FJAT-54423, complete genome.</title>
        <authorList>
            <person name="Tang R."/>
        </authorList>
    </citation>
    <scope>NUCLEOTIDE SEQUENCE</scope>
    <source>
        <strain evidence="5">FJAT-54424</strain>
    </source>
</reference>
<dbReference type="Proteomes" id="UP000677234">
    <property type="component" value="Chromosome"/>
</dbReference>
<dbReference type="SUPFAM" id="SSF88713">
    <property type="entry name" value="Glycoside hydrolase/deacetylase"/>
    <property type="match status" value="1"/>
</dbReference>
<dbReference type="EMBL" id="CP066308">
    <property type="protein sequence ID" value="QQE74124.1"/>
    <property type="molecule type" value="Genomic_DNA"/>
</dbReference>
<dbReference type="Pfam" id="PF01522">
    <property type="entry name" value="Polysacc_deac_1"/>
    <property type="match status" value="1"/>
</dbReference>
<sequence>MPKRLPFLLVFFMTLGLVVAGGLLGTSSFLQLEESKVQPFPHVITSISTSEKNEALPQKDDSREKAVSSALWYRNRVVVLTYHHVTDNSDQRYVIGADAFEKHMEFLYENNFHPISLTEFVRFVETGVLPTANAVLITFDDGYESYYTHAFPVMERYQFPSVNFAILGRLRDTDERKRENMTMPLSRPQVKEMLQTGLVDIGSHTYSLHDEKARNEWGELGPETAPVYVEDLERLEDEQEYRTRLYVDFTMSRVGLSDLVGKQVETISLPFGYSNEIVLDTAKQAGYRFVFNSNPGVVTAKVDPFSIPRYDVGLREVDTARLEQLFREVKTAFEGEP</sequence>
<dbReference type="InterPro" id="IPR051398">
    <property type="entry name" value="Polysacch_Deacetylase"/>
</dbReference>
<name>A0A7T5EK66_9BACL</name>
<dbReference type="PANTHER" id="PTHR34216">
    <property type="match status" value="1"/>
</dbReference>
<keyword evidence="7" id="KW-1185">Reference proteome</keyword>
<evidence type="ECO:0000313" key="6">
    <source>
        <dbReference type="Proteomes" id="UP000595847"/>
    </source>
</evidence>
<dbReference type="GO" id="GO:0005975">
    <property type="term" value="P:carbohydrate metabolic process"/>
    <property type="evidence" value="ECO:0007669"/>
    <property type="project" value="InterPro"/>
</dbReference>
<evidence type="ECO:0000313" key="7">
    <source>
        <dbReference type="Proteomes" id="UP000677234"/>
    </source>
</evidence>
<accession>A0A7T5EK66</accession>